<keyword evidence="1" id="KW-1133">Transmembrane helix</keyword>
<keyword evidence="3" id="KW-1185">Reference proteome</keyword>
<dbReference type="RefSeq" id="WP_149486305.1">
    <property type="nucleotide sequence ID" value="NZ_CP036150.1"/>
</dbReference>
<dbReference type="AlphaFoldDB" id="A0A5C1QJ90"/>
<name>A0A5C1QJ90_9SPIO</name>
<keyword evidence="1" id="KW-0472">Membrane</keyword>
<proteinExistence type="predicted"/>
<gene>
    <name evidence="2" type="ORF">EXM22_09580</name>
</gene>
<dbReference type="Gene3D" id="1.20.120.1770">
    <property type="match status" value="1"/>
</dbReference>
<sequence>MIYEILWRIHAVLMATSLLSMVGAILVSLLWKRKKWRYKTHRALGLYAGAAGITALLTAFVMVQTSHGYHLSSQHAVFGAFSGVLLICTPLLGLNMNRFRNKKIGRTIHKSLGYLTVTGMGISIYYGLSLMGFV</sequence>
<feature type="transmembrane region" description="Helical" evidence="1">
    <location>
        <begin position="114"/>
        <end position="133"/>
    </location>
</feature>
<evidence type="ECO:0000256" key="1">
    <source>
        <dbReference type="SAM" id="Phobius"/>
    </source>
</evidence>
<feature type="transmembrane region" description="Helical" evidence="1">
    <location>
        <begin position="6"/>
        <end position="31"/>
    </location>
</feature>
<dbReference type="Proteomes" id="UP000324209">
    <property type="component" value="Chromosome"/>
</dbReference>
<feature type="transmembrane region" description="Helical" evidence="1">
    <location>
        <begin position="75"/>
        <end position="94"/>
    </location>
</feature>
<reference evidence="2 3" key="1">
    <citation type="submission" date="2019-02" db="EMBL/GenBank/DDBJ databases">
        <title>Complete Genome Sequence and Methylome Analysis of free living Spirochaetas.</title>
        <authorList>
            <person name="Fomenkov A."/>
            <person name="Dubinina G."/>
            <person name="Leshcheva N."/>
            <person name="Mikheeva N."/>
            <person name="Grabovich M."/>
            <person name="Vincze T."/>
            <person name="Roberts R.J."/>
        </authorList>
    </citation>
    <scope>NUCLEOTIDE SEQUENCE [LARGE SCALE GENOMIC DNA]</scope>
    <source>
        <strain evidence="2 3">K2</strain>
    </source>
</reference>
<dbReference type="EMBL" id="CP036150">
    <property type="protein sequence ID" value="QEN08225.1"/>
    <property type="molecule type" value="Genomic_DNA"/>
</dbReference>
<evidence type="ECO:0008006" key="4">
    <source>
        <dbReference type="Google" id="ProtNLM"/>
    </source>
</evidence>
<protein>
    <recommendedName>
        <fullName evidence="4">Cytochrome b561 domain-containing protein</fullName>
    </recommendedName>
</protein>
<keyword evidence="1" id="KW-0812">Transmembrane</keyword>
<accession>A0A5C1QJ90</accession>
<evidence type="ECO:0000313" key="2">
    <source>
        <dbReference type="EMBL" id="QEN08225.1"/>
    </source>
</evidence>
<organism evidence="2 3">
    <name type="scientific">Oceanispirochaeta crateris</name>
    <dbReference type="NCBI Taxonomy" id="2518645"/>
    <lineage>
        <taxon>Bacteria</taxon>
        <taxon>Pseudomonadati</taxon>
        <taxon>Spirochaetota</taxon>
        <taxon>Spirochaetia</taxon>
        <taxon>Spirochaetales</taxon>
        <taxon>Spirochaetaceae</taxon>
        <taxon>Oceanispirochaeta</taxon>
    </lineage>
</organism>
<dbReference type="KEGG" id="ock:EXM22_09580"/>
<evidence type="ECO:0000313" key="3">
    <source>
        <dbReference type="Proteomes" id="UP000324209"/>
    </source>
</evidence>
<dbReference type="OrthoDB" id="77548at203691"/>
<feature type="transmembrane region" description="Helical" evidence="1">
    <location>
        <begin position="43"/>
        <end position="63"/>
    </location>
</feature>